<evidence type="ECO:0000313" key="4">
    <source>
        <dbReference type="Proteomes" id="UP000823399"/>
    </source>
</evidence>
<keyword evidence="1" id="KW-0175">Coiled coil</keyword>
<feature type="coiled-coil region" evidence="1">
    <location>
        <begin position="150"/>
        <end position="204"/>
    </location>
</feature>
<dbReference type="EMBL" id="JABBWM010000046">
    <property type="protein sequence ID" value="KAG2102822.1"/>
    <property type="molecule type" value="Genomic_DNA"/>
</dbReference>
<evidence type="ECO:0000313" key="3">
    <source>
        <dbReference type="EMBL" id="KAG2102822.1"/>
    </source>
</evidence>
<keyword evidence="4" id="KW-1185">Reference proteome</keyword>
<protein>
    <submittedName>
        <fullName evidence="3">Uncharacterized protein</fullName>
    </submittedName>
</protein>
<evidence type="ECO:0000256" key="2">
    <source>
        <dbReference type="SAM" id="MobiDB-lite"/>
    </source>
</evidence>
<accession>A0A9P7F3F7</accession>
<feature type="region of interest" description="Disordered" evidence="2">
    <location>
        <begin position="1"/>
        <end position="40"/>
    </location>
</feature>
<evidence type="ECO:0000256" key="1">
    <source>
        <dbReference type="SAM" id="Coils"/>
    </source>
</evidence>
<name>A0A9P7F3F7_9AGAM</name>
<sequence>MEPEDIQTACEGDLFDQEETDSNMSSTENFMDAGLNQPSANPIQVNDAENFDHVQENSVVRPSDSVIRVNKREINDAQEEQVPSGKRRYQEVDYSKMLRKTVYEQEERVNKMKRKLCDNKVLYEQVQLEIQEQQCLAEEDPALTERDTRLSKVYKELEEHNNQIKQSSEALGLNNHKQTEVDIQTMLQDTHQRYAQQLEQWEAEVTLELARREAELNARKDKEFEEREKCMIDHMEQRLQLELRKFKAEKESKLANMERRFARRGRQQGDAEMNADPAPRSAQQQPKMPQKFLPRTPCLDSIKRIKKTRGTSHRTCLVSLVADDDPMEGRTEETPTIEREILQSQLDDAFPMSIMESSVSKCVEAALRRIFIDREFPLAMKRSPRRKKLEDQELQTEQAAELNHERDFLLAEVRRVFKDHFEISQDSDFIVHQPAIREDVYSYEHEDGLGPDPKKLAFDLANRSKTLWNAKVLDLLLRELQERCVQEGWPFQRSDRYYKAIIEERYKQLRTVWKAVQPKVTERGVLETAVEVEDRLNTKKDETLKTVRQSTRRRNKYIRRTTVLKHLIDLKNDQKDEDLQVLR</sequence>
<reference evidence="3" key="1">
    <citation type="journal article" date="2020" name="New Phytol.">
        <title>Comparative genomics reveals dynamic genome evolution in host specialist ectomycorrhizal fungi.</title>
        <authorList>
            <person name="Lofgren L.A."/>
            <person name="Nguyen N.H."/>
            <person name="Vilgalys R."/>
            <person name="Ruytinx J."/>
            <person name="Liao H.L."/>
            <person name="Branco S."/>
            <person name="Kuo A."/>
            <person name="LaButti K."/>
            <person name="Lipzen A."/>
            <person name="Andreopoulos W."/>
            <person name="Pangilinan J."/>
            <person name="Riley R."/>
            <person name="Hundley H."/>
            <person name="Na H."/>
            <person name="Barry K."/>
            <person name="Grigoriev I.V."/>
            <person name="Stajich J.E."/>
            <person name="Kennedy P.G."/>
        </authorList>
    </citation>
    <scope>NUCLEOTIDE SEQUENCE</scope>
    <source>
        <strain evidence="3">FC423</strain>
    </source>
</reference>
<organism evidence="3 4">
    <name type="scientific">Suillus discolor</name>
    <dbReference type="NCBI Taxonomy" id="1912936"/>
    <lineage>
        <taxon>Eukaryota</taxon>
        <taxon>Fungi</taxon>
        <taxon>Dikarya</taxon>
        <taxon>Basidiomycota</taxon>
        <taxon>Agaricomycotina</taxon>
        <taxon>Agaricomycetes</taxon>
        <taxon>Agaricomycetidae</taxon>
        <taxon>Boletales</taxon>
        <taxon>Suillineae</taxon>
        <taxon>Suillaceae</taxon>
        <taxon>Suillus</taxon>
    </lineage>
</organism>
<dbReference type="AlphaFoldDB" id="A0A9P7F3F7"/>
<comment type="caution">
    <text evidence="3">The sequence shown here is derived from an EMBL/GenBank/DDBJ whole genome shotgun (WGS) entry which is preliminary data.</text>
</comment>
<dbReference type="RefSeq" id="XP_041290289.1">
    <property type="nucleotide sequence ID" value="XM_041441821.1"/>
</dbReference>
<feature type="region of interest" description="Disordered" evidence="2">
    <location>
        <begin position="263"/>
        <end position="295"/>
    </location>
</feature>
<proteinExistence type="predicted"/>
<dbReference type="OrthoDB" id="3269403at2759"/>
<dbReference type="GeneID" id="64704080"/>
<gene>
    <name evidence="3" type="ORF">F5147DRAFT_776177</name>
</gene>
<dbReference type="Proteomes" id="UP000823399">
    <property type="component" value="Unassembled WGS sequence"/>
</dbReference>